<dbReference type="EMBL" id="OFSM01000049">
    <property type="protein sequence ID" value="SOY32416.1"/>
    <property type="molecule type" value="Genomic_DNA"/>
</dbReference>
<gene>
    <name evidence="2" type="primary">iolG_5</name>
    <name evidence="2" type="ORF">AMURIS_05175</name>
</gene>
<dbReference type="EC" id="1.1.1.18" evidence="2"/>
<dbReference type="InterPro" id="IPR000683">
    <property type="entry name" value="Gfo/Idh/MocA-like_OxRdtase_N"/>
</dbReference>
<dbReference type="SUPFAM" id="SSF51735">
    <property type="entry name" value="NAD(P)-binding Rossmann-fold domains"/>
    <property type="match status" value="1"/>
</dbReference>
<sequence length="289" mass="33053">MLKAAILGCENSHADSFLQYLLEKKAVKDVEILGIYSDEEEAVRKLQDRFGVRAMKNYDDLVGELDGLIITARHGDNHYKYARPYIGDRIPMFIDKPVTISEKDAKDFRRELEANQIPISGGSMCKYNDWVQELKQAVEKGSYGRIYGGTLRAPISLHSKYGGFYFYSQHLIQVMGTIFGYYPKSVQVFPREDVYTCVFRYADYDVTGVYVDSSYTYYASLNCEEKCVGSMYTLDNCAEREVEAFCRILTGGTQEMSYEDFFAPVYILNAMDRSVKSGLEEVITYENTV</sequence>
<feature type="domain" description="Gfo/Idh/MocA-like oxidoreductase N-terminal" evidence="1">
    <location>
        <begin position="3"/>
        <end position="114"/>
    </location>
</feature>
<keyword evidence="3" id="KW-1185">Reference proteome</keyword>
<dbReference type="AlphaFoldDB" id="A0A2K4ZPR6"/>
<protein>
    <submittedName>
        <fullName evidence="2">Inositol 2-dehydrogenase/D-chiro-inositol 3-dehydrogenase</fullName>
        <ecNumber evidence="2">1.1.1.18</ecNumber>
    </submittedName>
</protein>
<organism evidence="2 3">
    <name type="scientific">Acetatifactor muris</name>
    <dbReference type="NCBI Taxonomy" id="879566"/>
    <lineage>
        <taxon>Bacteria</taxon>
        <taxon>Bacillati</taxon>
        <taxon>Bacillota</taxon>
        <taxon>Clostridia</taxon>
        <taxon>Lachnospirales</taxon>
        <taxon>Lachnospiraceae</taxon>
        <taxon>Acetatifactor</taxon>
    </lineage>
</organism>
<dbReference type="GO" id="GO:0050112">
    <property type="term" value="F:inositol 2-dehydrogenase (NAD+) activity"/>
    <property type="evidence" value="ECO:0007669"/>
    <property type="project" value="UniProtKB-EC"/>
</dbReference>
<name>A0A2K4ZPR6_9FIRM</name>
<reference evidence="2 3" key="1">
    <citation type="submission" date="2018-01" db="EMBL/GenBank/DDBJ databases">
        <authorList>
            <person name="Gaut B.S."/>
            <person name="Morton B.R."/>
            <person name="Clegg M.T."/>
            <person name="Duvall M.R."/>
        </authorList>
    </citation>
    <scope>NUCLEOTIDE SEQUENCE [LARGE SCALE GENOMIC DNA]</scope>
    <source>
        <strain evidence="2">GP69</strain>
    </source>
</reference>
<keyword evidence="2" id="KW-0560">Oxidoreductase</keyword>
<accession>A0A2K4ZPR6</accession>
<evidence type="ECO:0000259" key="1">
    <source>
        <dbReference type="Pfam" id="PF01408"/>
    </source>
</evidence>
<dbReference type="Pfam" id="PF01408">
    <property type="entry name" value="GFO_IDH_MocA"/>
    <property type="match status" value="1"/>
</dbReference>
<dbReference type="InterPro" id="IPR036291">
    <property type="entry name" value="NAD(P)-bd_dom_sf"/>
</dbReference>
<dbReference type="Proteomes" id="UP000236311">
    <property type="component" value="Unassembled WGS sequence"/>
</dbReference>
<dbReference type="RefSeq" id="WP_172455294.1">
    <property type="nucleotide sequence ID" value="NZ_JANJZD010000054.1"/>
</dbReference>
<dbReference type="Gene3D" id="3.40.50.720">
    <property type="entry name" value="NAD(P)-binding Rossmann-like Domain"/>
    <property type="match status" value="1"/>
</dbReference>
<evidence type="ECO:0000313" key="2">
    <source>
        <dbReference type="EMBL" id="SOY32416.1"/>
    </source>
</evidence>
<dbReference type="GO" id="GO:0000166">
    <property type="term" value="F:nucleotide binding"/>
    <property type="evidence" value="ECO:0007669"/>
    <property type="project" value="InterPro"/>
</dbReference>
<proteinExistence type="predicted"/>
<evidence type="ECO:0000313" key="3">
    <source>
        <dbReference type="Proteomes" id="UP000236311"/>
    </source>
</evidence>